<evidence type="ECO:0000313" key="2">
    <source>
        <dbReference type="Proteomes" id="UP001320706"/>
    </source>
</evidence>
<comment type="caution">
    <text evidence="1">The sequence shown here is derived from an EMBL/GenBank/DDBJ whole genome shotgun (WGS) entry which is preliminary data.</text>
</comment>
<gene>
    <name evidence="1" type="ORF">M8818_002945</name>
</gene>
<name>A0ACC3SFG5_9PEZI</name>
<protein>
    <submittedName>
        <fullName evidence="1">Uncharacterized protein</fullName>
    </submittedName>
</protein>
<evidence type="ECO:0000313" key="1">
    <source>
        <dbReference type="EMBL" id="KAK8212780.1"/>
    </source>
</evidence>
<proteinExistence type="predicted"/>
<dbReference type="EMBL" id="JAMKPW020000012">
    <property type="protein sequence ID" value="KAK8212780.1"/>
    <property type="molecule type" value="Genomic_DNA"/>
</dbReference>
<sequence length="846" mass="91485">MSTSGRNSAAPSPRPASLDSNHSQPPHEDEPYDQPSENSPLLSRAGTDVEAPDNSVPQSQSAASLLRSFKGDGKGGRRWPSILALILLCVVVVLVMVLGFIVPATVQEYAMQAATFEPTSLSIDSFTTSGVRARIQGDFVMDASKVKKKSVRDLGRFGTWIARKAETGESQVEISLPEYGNVVLGTAAVPKILVDIRNGHRAHIDFLSNLKPGEIDGVRRIAKDWIDGRLGQLRILGKASVPLRSGIINIGKQKLVQEITFANKDIPAIPDYKIHKLNFHEENLPLPDLEKVMVADVSLEVSNDYPLEFTVPPLGFAILVDGCTPSDPYIQIADATTRSLHIEPKEDLKLNVSGIVRQLPDAFTQACPHSPDSPLDLLLGQYIHGNTTTIYVRGSDSPDQNTPKWITDLVSDITVPVPFPGHTFGHLIKNFSLADVHFGLPDPFAEPNSPEAQPHITANVKALIALPEEMNFNISVGRVRADADVYYHDKKLGKLDLKKWQPANSTRVEPTKDDEGPMLLVQSLVENAPLTIEDDDVFTEVVQALVFGRELAVRKIPAQGMVPIKPIRSHNDVGSFRPKVGDLQILSTAKGSITLGAVVNFTNPTEYTATVPYVDIHIGVNGTLLGHATAENVKVVPGENVGLPVTAVWFPAEYGGEEGPVVGKELLSQYISGYNTTITLSAHNGSIPSQPALGHALQSLSIDMPTPSLRNPGDDGDDEDDGSNKGPHFIKDATMHLITSTAQFTLLSPLRHTPLWITYINATAFYHGDSVGHILYDLPFVVPPGATTSPRLPVDWSLGSVGYDAVKGALGGTLKLNAQAQVGVRIGEWEERVWFVGGGIGAKIRL</sequence>
<organism evidence="1 2">
    <name type="scientific">Zalaria obscura</name>
    <dbReference type="NCBI Taxonomy" id="2024903"/>
    <lineage>
        <taxon>Eukaryota</taxon>
        <taxon>Fungi</taxon>
        <taxon>Dikarya</taxon>
        <taxon>Ascomycota</taxon>
        <taxon>Pezizomycotina</taxon>
        <taxon>Dothideomycetes</taxon>
        <taxon>Dothideomycetidae</taxon>
        <taxon>Dothideales</taxon>
        <taxon>Zalariaceae</taxon>
        <taxon>Zalaria</taxon>
    </lineage>
</organism>
<reference evidence="1" key="1">
    <citation type="submission" date="2024-02" db="EMBL/GenBank/DDBJ databases">
        <title>Metagenome Assembled Genome of Zalaria obscura JY119.</title>
        <authorList>
            <person name="Vighnesh L."/>
            <person name="Jagadeeshwari U."/>
            <person name="Venkata Ramana C."/>
            <person name="Sasikala C."/>
        </authorList>
    </citation>
    <scope>NUCLEOTIDE SEQUENCE</scope>
    <source>
        <strain evidence="1">JY119</strain>
    </source>
</reference>
<keyword evidence="2" id="KW-1185">Reference proteome</keyword>
<accession>A0ACC3SFG5</accession>
<dbReference type="Proteomes" id="UP001320706">
    <property type="component" value="Unassembled WGS sequence"/>
</dbReference>